<keyword evidence="3 5" id="KW-0479">Metal-binding</keyword>
<evidence type="ECO:0000256" key="4">
    <source>
        <dbReference type="ARBA" id="ARBA00023004"/>
    </source>
</evidence>
<dbReference type="InterPro" id="IPR036396">
    <property type="entry name" value="Cyt_P450_sf"/>
</dbReference>
<protein>
    <submittedName>
        <fullName evidence="7">Isotrichodermin C-15 hydroxylase</fullName>
    </submittedName>
</protein>
<dbReference type="GO" id="GO:0020037">
    <property type="term" value="F:heme binding"/>
    <property type="evidence" value="ECO:0007669"/>
    <property type="project" value="InterPro"/>
</dbReference>
<organism evidence="7 8">
    <name type="scientific">Lasiodiplodia hormozganensis</name>
    <dbReference type="NCBI Taxonomy" id="869390"/>
    <lineage>
        <taxon>Eukaryota</taxon>
        <taxon>Fungi</taxon>
        <taxon>Dikarya</taxon>
        <taxon>Ascomycota</taxon>
        <taxon>Pezizomycotina</taxon>
        <taxon>Dothideomycetes</taxon>
        <taxon>Dothideomycetes incertae sedis</taxon>
        <taxon>Botryosphaeriales</taxon>
        <taxon>Botryosphaeriaceae</taxon>
        <taxon>Lasiodiplodia</taxon>
    </lineage>
</organism>
<keyword evidence="4 5" id="KW-0408">Iron</keyword>
<dbReference type="PANTHER" id="PTHR24305:SF78">
    <property type="entry name" value="P450, PUTATIVE (EUROFUNG)-RELATED"/>
    <property type="match status" value="1"/>
</dbReference>
<evidence type="ECO:0000256" key="6">
    <source>
        <dbReference type="SAM" id="Phobius"/>
    </source>
</evidence>
<dbReference type="SUPFAM" id="SSF48264">
    <property type="entry name" value="Cytochrome P450"/>
    <property type="match status" value="1"/>
</dbReference>
<feature type="binding site" description="axial binding residue" evidence="5">
    <location>
        <position position="541"/>
    </location>
    <ligand>
        <name>heme</name>
        <dbReference type="ChEBI" id="CHEBI:30413"/>
    </ligand>
    <ligandPart>
        <name>Fe</name>
        <dbReference type="ChEBI" id="CHEBI:18248"/>
    </ligandPart>
</feature>
<dbReference type="Pfam" id="PF00067">
    <property type="entry name" value="p450"/>
    <property type="match status" value="2"/>
</dbReference>
<dbReference type="GO" id="GO:0005506">
    <property type="term" value="F:iron ion binding"/>
    <property type="evidence" value="ECO:0007669"/>
    <property type="project" value="InterPro"/>
</dbReference>
<dbReference type="GO" id="GO:0004497">
    <property type="term" value="F:monooxygenase activity"/>
    <property type="evidence" value="ECO:0007669"/>
    <property type="project" value="InterPro"/>
</dbReference>
<evidence type="ECO:0000313" key="7">
    <source>
        <dbReference type="EMBL" id="KAK0622195.1"/>
    </source>
</evidence>
<gene>
    <name evidence="7" type="primary">TRI11_2</name>
    <name evidence="7" type="ORF">DIS24_g11304</name>
</gene>
<accession>A0AA39WV77</accession>
<evidence type="ECO:0000256" key="5">
    <source>
        <dbReference type="PIRSR" id="PIRSR602403-1"/>
    </source>
</evidence>
<dbReference type="PANTHER" id="PTHR24305">
    <property type="entry name" value="CYTOCHROME P450"/>
    <property type="match status" value="1"/>
</dbReference>
<dbReference type="InterPro" id="IPR001128">
    <property type="entry name" value="Cyt_P450"/>
</dbReference>
<keyword evidence="8" id="KW-1185">Reference proteome</keyword>
<dbReference type="Gene3D" id="1.10.630.10">
    <property type="entry name" value="Cytochrome P450"/>
    <property type="match status" value="1"/>
</dbReference>
<dbReference type="InterPro" id="IPR002403">
    <property type="entry name" value="Cyt_P450_E_grp-IV"/>
</dbReference>
<feature type="transmembrane region" description="Helical" evidence="6">
    <location>
        <begin position="27"/>
        <end position="50"/>
    </location>
</feature>
<proteinExistence type="inferred from homology"/>
<comment type="caution">
    <text evidence="7">The sequence shown here is derived from an EMBL/GenBank/DDBJ whole genome shotgun (WGS) entry which is preliminary data.</text>
</comment>
<comment type="similarity">
    <text evidence="2">Belongs to the cytochrome P450 family.</text>
</comment>
<dbReference type="PRINTS" id="PR00465">
    <property type="entry name" value="EP450IV"/>
</dbReference>
<feature type="non-terminal residue" evidence="7">
    <location>
        <position position="1"/>
    </location>
</feature>
<evidence type="ECO:0000256" key="2">
    <source>
        <dbReference type="ARBA" id="ARBA00010617"/>
    </source>
</evidence>
<dbReference type="PRINTS" id="PR00385">
    <property type="entry name" value="P450"/>
</dbReference>
<sequence>MAPTWLAPVVAGVVAHAGIQLVEIDMFLPYIGMALSGFWAACLYLSVHVFGATIVEALVEMLRFSALVSLGLTASMLVYRGFFHRLRRFPGPWPAKFTKLYAVWLSARKVQWHLEMKRMHEEYGDVVRTGPRELSITRAEAIAPLAACRKSTLYALSHWNDDRLGLIETRSIRDHRLRRKPWDTALNSKALAKYDPSLQSTIGLFLDAISTASEAGQKPINVTDWVAYLAYDLMGMIGFGRDFGQLRGGGVEHWAVKALRAQQLFIGVLKPIPWLLNFLAAIPGADGPVQPFVKYCAGLVAEKREAIAAADKSAALAQPSDICTYILQAYEAKSPNAPRTQAALDEDGRLIVIAGADTTSNTLINALYYLSRRPTLWRALQSALSPLFPGGPDTFSYAHLAANLAQAPLLDAIINETMRLKPATPGGNPRVTPPEGLTIVLEDDDDDEGADGGRAGAGAAARKPRELHIPGSTDVYMSPYVLHRSPRYFGEPDAFVPERWIADRARGGRPELIKKQGRVDNNGVSDGGPAFFPFQVGQFACAGKALAMWEMRSVLARMALRFDLGYERVQGEGEEGDVEGKRFDEGMKDTFTMTLGPMWLRFKERGRWWEEG</sequence>
<keyword evidence="6" id="KW-0812">Transmembrane</keyword>
<comment type="cofactor">
    <cofactor evidence="1 5">
        <name>heme</name>
        <dbReference type="ChEBI" id="CHEBI:30413"/>
    </cofactor>
</comment>
<dbReference type="EMBL" id="JAUJDW010000156">
    <property type="protein sequence ID" value="KAK0622195.1"/>
    <property type="molecule type" value="Genomic_DNA"/>
</dbReference>
<evidence type="ECO:0000256" key="1">
    <source>
        <dbReference type="ARBA" id="ARBA00001971"/>
    </source>
</evidence>
<evidence type="ECO:0000313" key="8">
    <source>
        <dbReference type="Proteomes" id="UP001175001"/>
    </source>
</evidence>
<keyword evidence="6" id="KW-0472">Membrane</keyword>
<name>A0AA39WV77_9PEZI</name>
<dbReference type="InterPro" id="IPR050121">
    <property type="entry name" value="Cytochrome_P450_monoxygenase"/>
</dbReference>
<keyword evidence="5" id="KW-0349">Heme</keyword>
<reference evidence="7" key="1">
    <citation type="submission" date="2023-06" db="EMBL/GenBank/DDBJ databases">
        <title>Multi-omics analyses reveal the molecular pathogenesis toolkit of Lasiodiplodia hormozganensis, a cross-kingdom pathogen.</title>
        <authorList>
            <person name="Felix C."/>
            <person name="Meneses R."/>
            <person name="Goncalves M.F.M."/>
            <person name="Tilleman L."/>
            <person name="Duarte A.S."/>
            <person name="Jorrin-Novo J.V."/>
            <person name="Van De Peer Y."/>
            <person name="Deforce D."/>
            <person name="Van Nieuwerburgh F."/>
            <person name="Esteves A.C."/>
            <person name="Alves A."/>
        </authorList>
    </citation>
    <scope>NUCLEOTIDE SEQUENCE</scope>
    <source>
        <strain evidence="7">CBS 339.90</strain>
    </source>
</reference>
<dbReference type="AlphaFoldDB" id="A0AA39WV77"/>
<keyword evidence="6" id="KW-1133">Transmembrane helix</keyword>
<dbReference type="Proteomes" id="UP001175001">
    <property type="component" value="Unassembled WGS sequence"/>
</dbReference>
<dbReference type="GO" id="GO:0016705">
    <property type="term" value="F:oxidoreductase activity, acting on paired donors, with incorporation or reduction of molecular oxygen"/>
    <property type="evidence" value="ECO:0007669"/>
    <property type="project" value="InterPro"/>
</dbReference>
<evidence type="ECO:0000256" key="3">
    <source>
        <dbReference type="ARBA" id="ARBA00022723"/>
    </source>
</evidence>
<feature type="transmembrane region" description="Helical" evidence="6">
    <location>
        <begin position="62"/>
        <end position="82"/>
    </location>
</feature>